<organism evidence="4 5">
    <name type="scientific">Pseudoduganella lurida</name>
    <dbReference type="NCBI Taxonomy" id="1036180"/>
    <lineage>
        <taxon>Bacteria</taxon>
        <taxon>Pseudomonadati</taxon>
        <taxon>Pseudomonadota</taxon>
        <taxon>Betaproteobacteria</taxon>
        <taxon>Burkholderiales</taxon>
        <taxon>Oxalobacteraceae</taxon>
        <taxon>Telluria group</taxon>
        <taxon>Pseudoduganella</taxon>
    </lineage>
</organism>
<dbReference type="PANTHER" id="PTHR43167">
    <property type="entry name" value="PUTATIVE (AFU_ORTHOLOGUE AFUA_6G01830)-RELATED"/>
    <property type="match status" value="1"/>
</dbReference>
<reference evidence="4 5" key="1">
    <citation type="journal article" date="2015" name="Stand. Genomic Sci.">
        <title>Genomic Encyclopedia of Bacterial and Archaeal Type Strains, Phase III: the genomes of soil and plant-associated and newly described type strains.</title>
        <authorList>
            <person name="Whitman W.B."/>
            <person name="Woyke T."/>
            <person name="Klenk H.P."/>
            <person name="Zhou Y."/>
            <person name="Lilburn T.G."/>
            <person name="Beck B.J."/>
            <person name="De Vos P."/>
            <person name="Vandamme P."/>
            <person name="Eisen J.A."/>
            <person name="Garrity G."/>
            <person name="Hugenholtz P."/>
            <person name="Kyrpides N.C."/>
        </authorList>
    </citation>
    <scope>NUCLEOTIDE SEQUENCE [LARGE SCALE GENOMIC DNA]</scope>
    <source>
        <strain evidence="4 5">CGMCC 1.10822</strain>
    </source>
</reference>
<dbReference type="CDD" id="cd02440">
    <property type="entry name" value="AdoMet_MTases"/>
    <property type="match status" value="1"/>
</dbReference>
<dbReference type="GO" id="GO:0008171">
    <property type="term" value="F:O-methyltransferase activity"/>
    <property type="evidence" value="ECO:0007669"/>
    <property type="project" value="InterPro"/>
</dbReference>
<dbReference type="Gene3D" id="3.40.50.150">
    <property type="entry name" value="Vaccinia Virus protein VP39"/>
    <property type="match status" value="1"/>
</dbReference>
<dbReference type="PROSITE" id="PS51682">
    <property type="entry name" value="SAM_OMT_I"/>
    <property type="match status" value="1"/>
</dbReference>
<dbReference type="InterPro" id="IPR029063">
    <property type="entry name" value="SAM-dependent_MTases_sf"/>
</dbReference>
<name>A0A562QX28_9BURK</name>
<sequence>MEPALHQLLEELERFGLQNDAGIDRASAERPLRMLNITRDTGEFLAVLVRATGARAILEIGTSNGYSTLWLADAARALGGKVTTVELLDAKFALAQENFRRAGLADRIDALQADAGAVLRDAAEGYYDFIFLDSERSLYLDWWPDIRRVLRPNGLLVVDNAVSHAEEMADFVQSVRADGFACSLVPVGKGEFLATRGGAG</sequence>
<dbReference type="RefSeq" id="WP_145652675.1">
    <property type="nucleotide sequence ID" value="NZ_VLLB01000012.1"/>
</dbReference>
<evidence type="ECO:0000256" key="2">
    <source>
        <dbReference type="ARBA" id="ARBA00022679"/>
    </source>
</evidence>
<evidence type="ECO:0000256" key="3">
    <source>
        <dbReference type="ARBA" id="ARBA00022691"/>
    </source>
</evidence>
<proteinExistence type="predicted"/>
<dbReference type="InterPro" id="IPR002935">
    <property type="entry name" value="SAM_O-MeTrfase"/>
</dbReference>
<gene>
    <name evidence="4" type="ORF">IP91_04740</name>
</gene>
<keyword evidence="1 4" id="KW-0489">Methyltransferase</keyword>
<evidence type="ECO:0000256" key="1">
    <source>
        <dbReference type="ARBA" id="ARBA00022603"/>
    </source>
</evidence>
<dbReference type="SUPFAM" id="SSF53335">
    <property type="entry name" value="S-adenosyl-L-methionine-dependent methyltransferases"/>
    <property type="match status" value="1"/>
</dbReference>
<dbReference type="AlphaFoldDB" id="A0A562QX28"/>
<dbReference type="Proteomes" id="UP000318431">
    <property type="component" value="Unassembled WGS sequence"/>
</dbReference>
<dbReference type="Pfam" id="PF01596">
    <property type="entry name" value="Methyltransf_3"/>
    <property type="match status" value="1"/>
</dbReference>
<dbReference type="PANTHER" id="PTHR43167:SF1">
    <property type="entry name" value="PUTATIVE (AFU_ORTHOLOGUE AFUA_6G01830)-RELATED"/>
    <property type="match status" value="1"/>
</dbReference>
<dbReference type="EMBL" id="VLLB01000012">
    <property type="protein sequence ID" value="TWI61153.1"/>
    <property type="molecule type" value="Genomic_DNA"/>
</dbReference>
<evidence type="ECO:0000313" key="4">
    <source>
        <dbReference type="EMBL" id="TWI61153.1"/>
    </source>
</evidence>
<evidence type="ECO:0000313" key="5">
    <source>
        <dbReference type="Proteomes" id="UP000318431"/>
    </source>
</evidence>
<protein>
    <submittedName>
        <fullName evidence="4">Putative O-methyltransferase YrrM</fullName>
    </submittedName>
</protein>
<dbReference type="GO" id="GO:0032259">
    <property type="term" value="P:methylation"/>
    <property type="evidence" value="ECO:0007669"/>
    <property type="project" value="UniProtKB-KW"/>
</dbReference>
<dbReference type="OrthoDB" id="9799672at2"/>
<keyword evidence="3" id="KW-0949">S-adenosyl-L-methionine</keyword>
<accession>A0A562QX28</accession>
<keyword evidence="2 4" id="KW-0808">Transferase</keyword>
<comment type="caution">
    <text evidence="4">The sequence shown here is derived from an EMBL/GenBank/DDBJ whole genome shotgun (WGS) entry which is preliminary data.</text>
</comment>
<keyword evidence="5" id="KW-1185">Reference proteome</keyword>